<gene>
    <name evidence="2" type="ORF">H0A68_18075</name>
</gene>
<dbReference type="OrthoDB" id="5952682at2"/>
<dbReference type="AlphaFoldDB" id="A0A853FFY2"/>
<sequence length="229" mass="25631">MNRNRVELKTLIVILACAGLVGCATLGQDKSQPVVTQADSSARDGAAAVTPPPGVQVTTVQAEPNSTVAELQQLIENKAVSELRTSYNGSYGASLLFKRDTLTYYVALFQNQKFWRVIKTLDHAKAERTYKQFVEETNQLAEVDLKRIRLEADYAHTEKQLNERSDELSVLKNDLEVQRQQQALVTAQQAAAKREAEQLAKQQQEAHEQLKALQERIRALEAQRAALSR</sequence>
<dbReference type="InterPro" id="IPR021350">
    <property type="entry name" value="DUF2968"/>
</dbReference>
<organism evidence="2 3">
    <name type="scientific">Allopusillimonas soli</name>
    <dbReference type="NCBI Taxonomy" id="659016"/>
    <lineage>
        <taxon>Bacteria</taxon>
        <taxon>Pseudomonadati</taxon>
        <taxon>Pseudomonadota</taxon>
        <taxon>Betaproteobacteria</taxon>
        <taxon>Burkholderiales</taxon>
        <taxon>Alcaligenaceae</taxon>
        <taxon>Allopusillimonas</taxon>
    </lineage>
</organism>
<accession>A0A853FFY2</accession>
<evidence type="ECO:0000313" key="2">
    <source>
        <dbReference type="EMBL" id="NYT38789.1"/>
    </source>
</evidence>
<feature type="coiled-coil region" evidence="1">
    <location>
        <begin position="158"/>
        <end position="223"/>
    </location>
</feature>
<keyword evidence="1" id="KW-0175">Coiled coil</keyword>
<dbReference type="RefSeq" id="WP_129971215.1">
    <property type="nucleotide sequence ID" value="NZ_JACCEW010000007.1"/>
</dbReference>
<proteinExistence type="predicted"/>
<dbReference type="Proteomes" id="UP000580517">
    <property type="component" value="Unassembled WGS sequence"/>
</dbReference>
<evidence type="ECO:0000313" key="3">
    <source>
        <dbReference type="Proteomes" id="UP000580517"/>
    </source>
</evidence>
<keyword evidence="3" id="KW-1185">Reference proteome</keyword>
<dbReference type="PROSITE" id="PS51257">
    <property type="entry name" value="PROKAR_LIPOPROTEIN"/>
    <property type="match status" value="1"/>
</dbReference>
<protein>
    <submittedName>
        <fullName evidence="2">DUF2968 domain-containing protein</fullName>
    </submittedName>
</protein>
<comment type="caution">
    <text evidence="2">The sequence shown here is derived from an EMBL/GenBank/DDBJ whole genome shotgun (WGS) entry which is preliminary data.</text>
</comment>
<name>A0A853FFY2_9BURK</name>
<reference evidence="2 3" key="1">
    <citation type="submission" date="2020-07" db="EMBL/GenBank/DDBJ databases">
        <title>Taxonomic revisions and descriptions of new bacterial species based on genomic comparisons in the high-G+C-content subgroup of the family Alcaligenaceae.</title>
        <authorList>
            <person name="Szabo A."/>
            <person name="Felfoldi T."/>
        </authorList>
    </citation>
    <scope>NUCLEOTIDE SEQUENCE [LARGE SCALE GENOMIC DNA]</scope>
    <source>
        <strain evidence="2 3">DSM 25264</strain>
    </source>
</reference>
<dbReference type="Pfam" id="PF11180">
    <property type="entry name" value="DUF2968"/>
    <property type="match status" value="1"/>
</dbReference>
<dbReference type="EMBL" id="JACCEW010000007">
    <property type="protein sequence ID" value="NYT38789.1"/>
    <property type="molecule type" value="Genomic_DNA"/>
</dbReference>
<evidence type="ECO:0000256" key="1">
    <source>
        <dbReference type="SAM" id="Coils"/>
    </source>
</evidence>